<proteinExistence type="predicted"/>
<dbReference type="AlphaFoldDB" id="K0PMR3"/>
<dbReference type="SMART" id="SM00530">
    <property type="entry name" value="HTH_XRE"/>
    <property type="match status" value="1"/>
</dbReference>
<dbReference type="HOGENOM" id="CLU_066192_29_1_5"/>
<evidence type="ECO:0000259" key="3">
    <source>
        <dbReference type="PROSITE" id="PS50943"/>
    </source>
</evidence>
<dbReference type="PANTHER" id="PTHR46797">
    <property type="entry name" value="HTH-TYPE TRANSCRIPTIONAL REGULATOR"/>
    <property type="match status" value="1"/>
</dbReference>
<evidence type="ECO:0000256" key="2">
    <source>
        <dbReference type="SAM" id="MobiDB-lite"/>
    </source>
</evidence>
<sequence length="87" mass="9646">MDTRARIAWNLRQLRSTMGVTQENLAVDANIDRTVVSDLERGRHNASIDLLDRLATALAVDIAVLFAEPDPTDPRPTPLRPGRKATK</sequence>
<dbReference type="CDD" id="cd00093">
    <property type="entry name" value="HTH_XRE"/>
    <property type="match status" value="1"/>
</dbReference>
<evidence type="ECO:0000313" key="5">
    <source>
        <dbReference type="Proteomes" id="UP000009319"/>
    </source>
</evidence>
<dbReference type="GO" id="GO:0003677">
    <property type="term" value="F:DNA binding"/>
    <property type="evidence" value="ECO:0007669"/>
    <property type="project" value="UniProtKB-KW"/>
</dbReference>
<dbReference type="GO" id="GO:0005829">
    <property type="term" value="C:cytosol"/>
    <property type="evidence" value="ECO:0007669"/>
    <property type="project" value="TreeGrafter"/>
</dbReference>
<dbReference type="eggNOG" id="COG1476">
    <property type="taxonomic scope" value="Bacteria"/>
</dbReference>
<dbReference type="RefSeq" id="WP_007528511.1">
    <property type="nucleotide sequence ID" value="NZ_HF536772.1"/>
</dbReference>
<dbReference type="InterPro" id="IPR001387">
    <property type="entry name" value="Cro/C1-type_HTH"/>
</dbReference>
<dbReference type="PANTHER" id="PTHR46797:SF1">
    <property type="entry name" value="METHYLPHOSPHONATE SYNTHASE"/>
    <property type="match status" value="1"/>
</dbReference>
<dbReference type="EMBL" id="CANI01000032">
    <property type="protein sequence ID" value="CCM77771.1"/>
    <property type="molecule type" value="Genomic_DNA"/>
</dbReference>
<dbReference type="PROSITE" id="PS50943">
    <property type="entry name" value="HTH_CROC1"/>
    <property type="match status" value="1"/>
</dbReference>
<keyword evidence="5" id="KW-1185">Reference proteome</keyword>
<protein>
    <submittedName>
        <fullName evidence="4">Transcriptional regulator, XRE family</fullName>
    </submittedName>
</protein>
<reference evidence="4 5" key="1">
    <citation type="journal article" date="2013" name="Genome Announc.">
        <title>Draft Genome Sequence of Rhizobium mesoamericanum STM3625, a Nitrogen-Fixing Symbiont of Mimosa pudica Isolated in French Guiana (South America).</title>
        <authorList>
            <person name="Moulin L."/>
            <person name="Mornico D."/>
            <person name="Melkonian R."/>
            <person name="Klonowska A."/>
        </authorList>
    </citation>
    <scope>NUCLEOTIDE SEQUENCE [LARGE SCALE GENOMIC DNA]</scope>
    <source>
        <strain evidence="4 5">STM3625</strain>
    </source>
</reference>
<feature type="region of interest" description="Disordered" evidence="2">
    <location>
        <begin position="68"/>
        <end position="87"/>
    </location>
</feature>
<accession>K0PMR3</accession>
<dbReference type="Pfam" id="PF13560">
    <property type="entry name" value="HTH_31"/>
    <property type="match status" value="1"/>
</dbReference>
<dbReference type="Gene3D" id="1.10.260.40">
    <property type="entry name" value="lambda repressor-like DNA-binding domains"/>
    <property type="match status" value="1"/>
</dbReference>
<dbReference type="SUPFAM" id="SSF47413">
    <property type="entry name" value="lambda repressor-like DNA-binding domains"/>
    <property type="match status" value="1"/>
</dbReference>
<keyword evidence="1" id="KW-0238">DNA-binding</keyword>
<dbReference type="GO" id="GO:0003700">
    <property type="term" value="F:DNA-binding transcription factor activity"/>
    <property type="evidence" value="ECO:0007669"/>
    <property type="project" value="TreeGrafter"/>
</dbReference>
<feature type="domain" description="HTH cro/C1-type" evidence="3">
    <location>
        <begin position="11"/>
        <end position="65"/>
    </location>
</feature>
<organism evidence="4 5">
    <name type="scientific">Rhizobium mesoamericanum STM3625</name>
    <dbReference type="NCBI Taxonomy" id="1211777"/>
    <lineage>
        <taxon>Bacteria</taxon>
        <taxon>Pseudomonadati</taxon>
        <taxon>Pseudomonadota</taxon>
        <taxon>Alphaproteobacteria</taxon>
        <taxon>Hyphomicrobiales</taxon>
        <taxon>Rhizobiaceae</taxon>
        <taxon>Rhizobium/Agrobacterium group</taxon>
        <taxon>Rhizobium</taxon>
    </lineage>
</organism>
<evidence type="ECO:0000256" key="1">
    <source>
        <dbReference type="ARBA" id="ARBA00023125"/>
    </source>
</evidence>
<evidence type="ECO:0000313" key="4">
    <source>
        <dbReference type="EMBL" id="CCM77771.1"/>
    </source>
</evidence>
<dbReference type="InterPro" id="IPR050807">
    <property type="entry name" value="TransReg_Diox_bact_type"/>
</dbReference>
<comment type="caution">
    <text evidence="4">The sequence shown here is derived from an EMBL/GenBank/DDBJ whole genome shotgun (WGS) entry which is preliminary data.</text>
</comment>
<dbReference type="STRING" id="1211777.BN77_0736"/>
<dbReference type="Proteomes" id="UP000009319">
    <property type="component" value="Unassembled WGS sequence"/>
</dbReference>
<gene>
    <name evidence="4" type="ORF">BN77_0736</name>
</gene>
<dbReference type="InterPro" id="IPR010982">
    <property type="entry name" value="Lambda_DNA-bd_dom_sf"/>
</dbReference>
<name>K0PMR3_9HYPH</name>